<proteinExistence type="predicted"/>
<sequence length="568" mass="65901">MKLSEIEKIIDPIIVERGIDYWDEDCILSIEEVEPLVYRAEVEGSDLYDVEVGLDSQGKVLYTECNCPYDKGPVCKHTVAVLLEIREERFRRDDMGVSSIPKPIPGTNLSARLSKLGKEELIELLVQLSKEVKEVELALALKFAVYDNAADLDRFRKVIRSYIKKNSDRHGFVAYRNVADAVTGADMVIEKARELWEQGHHLRSMEVSFCILREMAGLFQACDDSDVIVGGIIQDSLELVQAAASQPEAMPVHDRAWLFSQLLQEMRHPELNGWNEVQLSLLESASFLIDSPEERREWERKLLDLERRETSQSYSGPYFMENISKLRYRVIQRMDGAEQATKFIEDHLDLTAFRQMAIDAAMERSQYEQALQLAVQGERQDASRGYPGLVKGWKRCRYEIYRHTQQVEQQIKLAEEFVLDGDYTYYLEYKQFIRKDEWPEAYERLIHTLGRSTRNWSADALYVRVLIEEKDTRRLMDYVRTNKWSVAIHYPHLVEEYAEEVFDIFKAVILAEASHSTNRKAYRKVCGVIGQLVEAGGRARAEEVIKHLCFHYSNKPAFMDELQQIKLN</sequence>
<keyword evidence="4" id="KW-1185">Reference proteome</keyword>
<feature type="domain" description="SWIM-type" evidence="2">
    <location>
        <begin position="48"/>
        <end position="86"/>
    </location>
</feature>
<dbReference type="RefSeq" id="WP_377472870.1">
    <property type="nucleotide sequence ID" value="NZ_JBHLWN010000095.1"/>
</dbReference>
<gene>
    <name evidence="3" type="ORF">ACFFK0_23780</name>
</gene>
<evidence type="ECO:0000256" key="1">
    <source>
        <dbReference type="PROSITE-ProRule" id="PRU00325"/>
    </source>
</evidence>
<dbReference type="Proteomes" id="UP001589776">
    <property type="component" value="Unassembled WGS sequence"/>
</dbReference>
<reference evidence="3 4" key="1">
    <citation type="submission" date="2024-09" db="EMBL/GenBank/DDBJ databases">
        <authorList>
            <person name="Sun Q."/>
            <person name="Mori K."/>
        </authorList>
    </citation>
    <scope>NUCLEOTIDE SEQUENCE [LARGE SCALE GENOMIC DNA]</scope>
    <source>
        <strain evidence="3 4">CCM 7759</strain>
    </source>
</reference>
<keyword evidence="1" id="KW-0863">Zinc-finger</keyword>
<dbReference type="InterPro" id="IPR007527">
    <property type="entry name" value="Znf_SWIM"/>
</dbReference>
<organism evidence="3 4">
    <name type="scientific">Paenibacillus chartarius</name>
    <dbReference type="NCBI Taxonomy" id="747481"/>
    <lineage>
        <taxon>Bacteria</taxon>
        <taxon>Bacillati</taxon>
        <taxon>Bacillota</taxon>
        <taxon>Bacilli</taxon>
        <taxon>Bacillales</taxon>
        <taxon>Paenibacillaceae</taxon>
        <taxon>Paenibacillus</taxon>
    </lineage>
</organism>
<dbReference type="EMBL" id="JBHLWN010000095">
    <property type="protein sequence ID" value="MFC0215418.1"/>
    <property type="molecule type" value="Genomic_DNA"/>
</dbReference>
<comment type="caution">
    <text evidence="3">The sequence shown here is derived from an EMBL/GenBank/DDBJ whole genome shotgun (WGS) entry which is preliminary data.</text>
</comment>
<evidence type="ECO:0000259" key="2">
    <source>
        <dbReference type="PROSITE" id="PS50966"/>
    </source>
</evidence>
<protein>
    <submittedName>
        <fullName evidence="3">SWIM zinc finger domain-containing protein</fullName>
    </submittedName>
</protein>
<name>A0ABV6DS78_9BACL</name>
<dbReference type="PROSITE" id="PS50966">
    <property type="entry name" value="ZF_SWIM"/>
    <property type="match status" value="1"/>
</dbReference>
<keyword evidence="1" id="KW-0479">Metal-binding</keyword>
<evidence type="ECO:0000313" key="3">
    <source>
        <dbReference type="EMBL" id="MFC0215418.1"/>
    </source>
</evidence>
<keyword evidence="1" id="KW-0862">Zinc</keyword>
<evidence type="ECO:0000313" key="4">
    <source>
        <dbReference type="Proteomes" id="UP001589776"/>
    </source>
</evidence>
<accession>A0ABV6DS78</accession>